<keyword evidence="7 13" id="KW-0067">ATP-binding</keyword>
<dbReference type="CDD" id="cd00130">
    <property type="entry name" value="PAS"/>
    <property type="match status" value="1"/>
</dbReference>
<feature type="region of interest" description="Disordered" evidence="10">
    <location>
        <begin position="388"/>
        <end position="407"/>
    </location>
</feature>
<dbReference type="SMART" id="SM00387">
    <property type="entry name" value="HATPase_c"/>
    <property type="match status" value="1"/>
</dbReference>
<dbReference type="RefSeq" id="WP_347165966.1">
    <property type="nucleotide sequence ID" value="NZ_JBDNCH010000002.1"/>
</dbReference>
<evidence type="ECO:0000256" key="7">
    <source>
        <dbReference type="ARBA" id="ARBA00022840"/>
    </source>
</evidence>
<dbReference type="SUPFAM" id="SSF55785">
    <property type="entry name" value="PYP-like sensor domain (PAS domain)"/>
    <property type="match status" value="1"/>
</dbReference>
<dbReference type="InterPro" id="IPR003661">
    <property type="entry name" value="HisK_dim/P_dom"/>
</dbReference>
<dbReference type="PROSITE" id="PS50110">
    <property type="entry name" value="RESPONSE_REGULATORY"/>
    <property type="match status" value="1"/>
</dbReference>
<dbReference type="CDD" id="cd17574">
    <property type="entry name" value="REC_OmpR"/>
    <property type="match status" value="1"/>
</dbReference>
<evidence type="ECO:0000313" key="14">
    <source>
        <dbReference type="Proteomes" id="UP001428774"/>
    </source>
</evidence>
<dbReference type="InterPro" id="IPR036890">
    <property type="entry name" value="HATPase_C_sf"/>
</dbReference>
<dbReference type="SUPFAM" id="SSF52172">
    <property type="entry name" value="CheY-like"/>
    <property type="match status" value="1"/>
</dbReference>
<dbReference type="InterPro" id="IPR011006">
    <property type="entry name" value="CheY-like_superfamily"/>
</dbReference>
<dbReference type="InterPro" id="IPR001789">
    <property type="entry name" value="Sig_transdc_resp-reg_receiver"/>
</dbReference>
<name>A0AAW9SLI1_9RHOB</name>
<dbReference type="Pfam" id="PF02518">
    <property type="entry name" value="HATPase_c"/>
    <property type="match status" value="1"/>
</dbReference>
<evidence type="ECO:0000256" key="1">
    <source>
        <dbReference type="ARBA" id="ARBA00000085"/>
    </source>
</evidence>
<comment type="caution">
    <text evidence="13">The sequence shown here is derived from an EMBL/GenBank/DDBJ whole genome shotgun (WGS) entry which is preliminary data.</text>
</comment>
<dbReference type="InterPro" id="IPR003594">
    <property type="entry name" value="HATPase_dom"/>
</dbReference>
<dbReference type="Gene3D" id="1.10.287.130">
    <property type="match status" value="1"/>
</dbReference>
<keyword evidence="14" id="KW-1185">Reference proteome</keyword>
<dbReference type="InterPro" id="IPR036097">
    <property type="entry name" value="HisK_dim/P_sf"/>
</dbReference>
<keyword evidence="4" id="KW-0808">Transferase</keyword>
<dbReference type="Proteomes" id="UP001428774">
    <property type="component" value="Unassembled WGS sequence"/>
</dbReference>
<evidence type="ECO:0000256" key="5">
    <source>
        <dbReference type="ARBA" id="ARBA00022741"/>
    </source>
</evidence>
<evidence type="ECO:0000256" key="3">
    <source>
        <dbReference type="ARBA" id="ARBA00022553"/>
    </source>
</evidence>
<gene>
    <name evidence="13" type="ORF">ABFB10_07005</name>
</gene>
<dbReference type="PANTHER" id="PTHR43065">
    <property type="entry name" value="SENSOR HISTIDINE KINASE"/>
    <property type="match status" value="1"/>
</dbReference>
<evidence type="ECO:0000256" key="9">
    <source>
        <dbReference type="PROSITE-ProRule" id="PRU00169"/>
    </source>
</evidence>
<reference evidence="13 14" key="1">
    <citation type="submission" date="2024-05" db="EMBL/GenBank/DDBJ databases">
        <title>Genome sequence of Ponticoccus litoralis KCCM 90028.</title>
        <authorList>
            <person name="Kim J.M."/>
            <person name="Lee J.K."/>
            <person name="Choi B.J."/>
            <person name="Bayburt H."/>
            <person name="Baek J.H."/>
            <person name="Jeon C.O."/>
        </authorList>
    </citation>
    <scope>NUCLEOTIDE SEQUENCE [LARGE SCALE GENOMIC DNA]</scope>
    <source>
        <strain evidence="13 14">KCCM 90028</strain>
    </source>
</reference>
<dbReference type="SUPFAM" id="SSF47384">
    <property type="entry name" value="Homodimeric domain of signal transducing histidine kinase"/>
    <property type="match status" value="1"/>
</dbReference>
<dbReference type="PRINTS" id="PR00344">
    <property type="entry name" value="BCTRLSENSOR"/>
</dbReference>
<evidence type="ECO:0000259" key="12">
    <source>
        <dbReference type="PROSITE" id="PS50110"/>
    </source>
</evidence>
<dbReference type="InterPro" id="IPR035965">
    <property type="entry name" value="PAS-like_dom_sf"/>
</dbReference>
<dbReference type="InterPro" id="IPR005467">
    <property type="entry name" value="His_kinase_dom"/>
</dbReference>
<evidence type="ECO:0000256" key="8">
    <source>
        <dbReference type="ARBA" id="ARBA00023012"/>
    </source>
</evidence>
<dbReference type="Gene3D" id="3.30.450.20">
    <property type="entry name" value="PAS domain"/>
    <property type="match status" value="1"/>
</dbReference>
<dbReference type="GO" id="GO:0005524">
    <property type="term" value="F:ATP binding"/>
    <property type="evidence" value="ECO:0007669"/>
    <property type="project" value="UniProtKB-KW"/>
</dbReference>
<dbReference type="InterPro" id="IPR000014">
    <property type="entry name" value="PAS"/>
</dbReference>
<keyword evidence="8" id="KW-0902">Two-component regulatory system</keyword>
<evidence type="ECO:0000256" key="4">
    <source>
        <dbReference type="ARBA" id="ARBA00022679"/>
    </source>
</evidence>
<keyword evidence="6" id="KW-0418">Kinase</keyword>
<feature type="domain" description="Response regulatory" evidence="12">
    <location>
        <begin position="411"/>
        <end position="525"/>
    </location>
</feature>
<evidence type="ECO:0000256" key="2">
    <source>
        <dbReference type="ARBA" id="ARBA00012438"/>
    </source>
</evidence>
<evidence type="ECO:0000256" key="6">
    <source>
        <dbReference type="ARBA" id="ARBA00022777"/>
    </source>
</evidence>
<dbReference type="GO" id="GO:0000155">
    <property type="term" value="F:phosphorelay sensor kinase activity"/>
    <property type="evidence" value="ECO:0007669"/>
    <property type="project" value="InterPro"/>
</dbReference>
<dbReference type="SUPFAM" id="SSF55874">
    <property type="entry name" value="ATPase domain of HSP90 chaperone/DNA topoisomerase II/histidine kinase"/>
    <property type="match status" value="1"/>
</dbReference>
<dbReference type="Pfam" id="PF00072">
    <property type="entry name" value="Response_reg"/>
    <property type="match status" value="1"/>
</dbReference>
<evidence type="ECO:0000259" key="11">
    <source>
        <dbReference type="PROSITE" id="PS50109"/>
    </source>
</evidence>
<comment type="catalytic activity">
    <reaction evidence="1">
        <text>ATP + protein L-histidine = ADP + protein N-phospho-L-histidine.</text>
        <dbReference type="EC" id="2.7.13.3"/>
    </reaction>
</comment>
<dbReference type="Gene3D" id="3.40.50.2300">
    <property type="match status" value="1"/>
</dbReference>
<feature type="domain" description="Histidine kinase" evidence="11">
    <location>
        <begin position="146"/>
        <end position="389"/>
    </location>
</feature>
<dbReference type="SMART" id="SM00388">
    <property type="entry name" value="HisKA"/>
    <property type="match status" value="1"/>
</dbReference>
<evidence type="ECO:0000313" key="13">
    <source>
        <dbReference type="EMBL" id="MEN9060826.1"/>
    </source>
</evidence>
<keyword evidence="5" id="KW-0547">Nucleotide-binding</keyword>
<evidence type="ECO:0000256" key="10">
    <source>
        <dbReference type="SAM" id="MobiDB-lite"/>
    </source>
</evidence>
<organism evidence="13 14">
    <name type="scientific">Ponticoccus litoralis</name>
    <dbReference type="NCBI Taxonomy" id="422297"/>
    <lineage>
        <taxon>Bacteria</taxon>
        <taxon>Pseudomonadati</taxon>
        <taxon>Pseudomonadota</taxon>
        <taxon>Alphaproteobacteria</taxon>
        <taxon>Rhodobacterales</taxon>
        <taxon>Roseobacteraceae</taxon>
        <taxon>Ponticoccus</taxon>
    </lineage>
</organism>
<proteinExistence type="predicted"/>
<dbReference type="PROSITE" id="PS50109">
    <property type="entry name" value="HIS_KIN"/>
    <property type="match status" value="1"/>
</dbReference>
<dbReference type="InterPro" id="IPR004358">
    <property type="entry name" value="Sig_transdc_His_kin-like_C"/>
</dbReference>
<dbReference type="EMBL" id="JBDNCH010000002">
    <property type="protein sequence ID" value="MEN9060826.1"/>
    <property type="molecule type" value="Genomic_DNA"/>
</dbReference>
<dbReference type="EC" id="2.7.13.3" evidence="2"/>
<sequence>MAHTRMGAILDATRGAVLGLARGGEILVANPSAQEMLALGPGDLPKPWPDAVTFLDREDLAPLEASHDPMQRALAGQILKGEVALLQVPGARSKRYVRVSSAPVGAGDPGGLHSVLILDDVSEQEANRQQLERATRLDALGQLTGGVAHDFNNLLATIEYAVQLAAPEASPRAQGFLDTALQTIHRGAALTKRLLAFAKQQPGLARSYPVETVLQDFEALSRPSIEKSIALEFTVDEPDLYVHCDALQLGNALLNLVLNSRDAILRSGTGDRITVLARAALHSKAAPLAPVESARVVTTEGLKAEGAVTETGKVYRYVEFSVSDNGPGMTDEVKRRAVDPFFTTRESNSGTGLGLSMVYGFVQQSNGELRIYSEVDKGTSVRILLPRGTAEGGGREKPVPMDDPEEGRGETLLVVEDDEGLLRMIRDMLEQMNYRVISAASGNEAIAIIDEGVPFDLMLSDVVMPGRIGGFELARHLRDSRPDMPIVYMSGYTGIARSEMGEVPAPLVQKPCPRRVLAEVLRRQLDSAGTQ</sequence>
<protein>
    <recommendedName>
        <fullName evidence="2">histidine kinase</fullName>
        <ecNumber evidence="2">2.7.13.3</ecNumber>
    </recommendedName>
</protein>
<dbReference type="Pfam" id="PF00512">
    <property type="entry name" value="HisKA"/>
    <property type="match status" value="1"/>
</dbReference>
<dbReference type="SMART" id="SM00448">
    <property type="entry name" value="REC"/>
    <property type="match status" value="1"/>
</dbReference>
<dbReference type="SMART" id="SM00091">
    <property type="entry name" value="PAS"/>
    <property type="match status" value="1"/>
</dbReference>
<feature type="modified residue" description="4-aspartylphosphate" evidence="9">
    <location>
        <position position="461"/>
    </location>
</feature>
<dbReference type="AlphaFoldDB" id="A0AAW9SLI1"/>
<dbReference type="Gene3D" id="3.30.565.10">
    <property type="entry name" value="Histidine kinase-like ATPase, C-terminal domain"/>
    <property type="match status" value="1"/>
</dbReference>
<accession>A0AAW9SLI1</accession>
<dbReference type="PANTHER" id="PTHR43065:SF46">
    <property type="entry name" value="C4-DICARBOXYLATE TRANSPORT SENSOR PROTEIN DCTB"/>
    <property type="match status" value="1"/>
</dbReference>
<keyword evidence="3 9" id="KW-0597">Phosphoprotein</keyword>